<dbReference type="Proteomes" id="UP001365542">
    <property type="component" value="Unassembled WGS sequence"/>
</dbReference>
<keyword evidence="2" id="KW-1185">Reference proteome</keyword>
<accession>A0AAV9X035</accession>
<proteinExistence type="predicted"/>
<dbReference type="EMBL" id="JAVHJO010000012">
    <property type="protein sequence ID" value="KAK6531733.1"/>
    <property type="molecule type" value="Genomic_DNA"/>
</dbReference>
<feature type="non-terminal residue" evidence="1">
    <location>
        <position position="79"/>
    </location>
</feature>
<evidence type="ECO:0000313" key="2">
    <source>
        <dbReference type="Proteomes" id="UP001365542"/>
    </source>
</evidence>
<gene>
    <name evidence="1" type="ORF">TWF694_002908</name>
</gene>
<comment type="caution">
    <text evidence="1">The sequence shown here is derived from an EMBL/GenBank/DDBJ whole genome shotgun (WGS) entry which is preliminary data.</text>
</comment>
<sequence>MGLRSDAVHNIQYHSRCDETNPARMCRNIVTTRALWESVRFDGLSAFYRKVYAASSAVTIYELYLYLNSITLTLRTYAA</sequence>
<dbReference type="AlphaFoldDB" id="A0AAV9X035"/>
<protein>
    <submittedName>
        <fullName evidence="1">Uncharacterized protein</fullName>
    </submittedName>
</protein>
<reference evidence="1 2" key="1">
    <citation type="submission" date="2019-10" db="EMBL/GenBank/DDBJ databases">
        <authorList>
            <person name="Palmer J.M."/>
        </authorList>
    </citation>
    <scope>NUCLEOTIDE SEQUENCE [LARGE SCALE GENOMIC DNA]</scope>
    <source>
        <strain evidence="1 2">TWF694</strain>
    </source>
</reference>
<organism evidence="1 2">
    <name type="scientific">Orbilia ellipsospora</name>
    <dbReference type="NCBI Taxonomy" id="2528407"/>
    <lineage>
        <taxon>Eukaryota</taxon>
        <taxon>Fungi</taxon>
        <taxon>Dikarya</taxon>
        <taxon>Ascomycota</taxon>
        <taxon>Pezizomycotina</taxon>
        <taxon>Orbiliomycetes</taxon>
        <taxon>Orbiliales</taxon>
        <taxon>Orbiliaceae</taxon>
        <taxon>Orbilia</taxon>
    </lineage>
</organism>
<name>A0AAV9X035_9PEZI</name>
<evidence type="ECO:0000313" key="1">
    <source>
        <dbReference type="EMBL" id="KAK6531733.1"/>
    </source>
</evidence>